<name>A0A8J5IJ49_9STRA</name>
<gene>
    <name evidence="1" type="ORF">JG688_00016229</name>
</gene>
<dbReference type="AlphaFoldDB" id="A0A8J5IJ49"/>
<accession>A0A8J5IJ49</accession>
<evidence type="ECO:0000313" key="2">
    <source>
        <dbReference type="Proteomes" id="UP000709295"/>
    </source>
</evidence>
<protein>
    <submittedName>
        <fullName evidence="1">Uncharacterized protein</fullName>
    </submittedName>
</protein>
<keyword evidence="2" id="KW-1185">Reference proteome</keyword>
<evidence type="ECO:0000313" key="1">
    <source>
        <dbReference type="EMBL" id="KAG6946060.1"/>
    </source>
</evidence>
<comment type="caution">
    <text evidence="1">The sequence shown here is derived from an EMBL/GenBank/DDBJ whole genome shotgun (WGS) entry which is preliminary data.</text>
</comment>
<reference evidence="1" key="1">
    <citation type="submission" date="2021-01" db="EMBL/GenBank/DDBJ databases">
        <title>Phytophthora aleatoria, a newly-described species from Pinus radiata is distinct from Phytophthora cactorum isolates based on comparative genomics.</title>
        <authorList>
            <person name="Mcdougal R."/>
            <person name="Panda P."/>
            <person name="Williams N."/>
            <person name="Studholme D.J."/>
        </authorList>
    </citation>
    <scope>NUCLEOTIDE SEQUENCE</scope>
    <source>
        <strain evidence="1">NZFS 4037</strain>
    </source>
</reference>
<proteinExistence type="predicted"/>
<dbReference type="Proteomes" id="UP000709295">
    <property type="component" value="Unassembled WGS sequence"/>
</dbReference>
<sequence>MPRSLGKKDISAVTRLRVVLFLAEKSGRGKLLRGAVCDAMSDVNPSRNSIKKVWRICGECLCRWQSRRMR</sequence>
<dbReference type="EMBL" id="JAENGY010001957">
    <property type="protein sequence ID" value="KAG6946060.1"/>
    <property type="molecule type" value="Genomic_DNA"/>
</dbReference>
<organism evidence="1 2">
    <name type="scientific">Phytophthora aleatoria</name>
    <dbReference type="NCBI Taxonomy" id="2496075"/>
    <lineage>
        <taxon>Eukaryota</taxon>
        <taxon>Sar</taxon>
        <taxon>Stramenopiles</taxon>
        <taxon>Oomycota</taxon>
        <taxon>Peronosporomycetes</taxon>
        <taxon>Peronosporales</taxon>
        <taxon>Peronosporaceae</taxon>
        <taxon>Phytophthora</taxon>
    </lineage>
</organism>